<dbReference type="InterPro" id="IPR050804">
    <property type="entry name" value="MCC"/>
</dbReference>
<organism evidence="3 4">
    <name type="scientific">Trifolium subterraneum</name>
    <name type="common">Subterranean clover</name>
    <dbReference type="NCBI Taxonomy" id="3900"/>
    <lineage>
        <taxon>Eukaryota</taxon>
        <taxon>Viridiplantae</taxon>
        <taxon>Streptophyta</taxon>
        <taxon>Embryophyta</taxon>
        <taxon>Tracheophyta</taxon>
        <taxon>Spermatophyta</taxon>
        <taxon>Magnoliopsida</taxon>
        <taxon>eudicotyledons</taxon>
        <taxon>Gunneridae</taxon>
        <taxon>Pentapetalae</taxon>
        <taxon>rosids</taxon>
        <taxon>fabids</taxon>
        <taxon>Fabales</taxon>
        <taxon>Fabaceae</taxon>
        <taxon>Papilionoideae</taxon>
        <taxon>50 kb inversion clade</taxon>
        <taxon>NPAAA clade</taxon>
        <taxon>Hologalegina</taxon>
        <taxon>IRL clade</taxon>
        <taxon>Trifolieae</taxon>
        <taxon>Trifolium</taxon>
    </lineage>
</organism>
<evidence type="ECO:0000259" key="2">
    <source>
        <dbReference type="PROSITE" id="PS50144"/>
    </source>
</evidence>
<dbReference type="InterPro" id="IPR002083">
    <property type="entry name" value="MATH/TRAF_dom"/>
</dbReference>
<dbReference type="SMART" id="SM00061">
    <property type="entry name" value="MATH"/>
    <property type="match status" value="1"/>
</dbReference>
<sequence length="291" mass="33586">MERREINVEIQPFETFTWKIENFSNLKNVKKIKSGSFILGGYLWRIVLFPKGNKKKRANNRLSIYLEALETANESEGWSRDTKFKLVVFNQLNTNMTIIRESKHDYNAKEVSWGCASFMSLTELRNPENGFIVKGVCIVGAQVFVSKSNREKQVNQEVDLTVSPVSIEPTKQVDAYTTLGRVIILLQTSKVKDMNEQDRKELQVLWDQLKKSNFDLTWLEPQVQSALGMKSYVEKALEAEKLKENMVYLELETERLKVKSVAAEANLNIERNLLKSKGFEEIDSYVWIDGT</sequence>
<evidence type="ECO:0000313" key="3">
    <source>
        <dbReference type="EMBL" id="GAU17575.1"/>
    </source>
</evidence>
<dbReference type="InterPro" id="IPR008974">
    <property type="entry name" value="TRAF-like"/>
</dbReference>
<dbReference type="CDD" id="cd00121">
    <property type="entry name" value="MATH"/>
    <property type="match status" value="1"/>
</dbReference>
<keyword evidence="1" id="KW-0175">Coiled coil</keyword>
<feature type="domain" description="MATH" evidence="2">
    <location>
        <begin position="13"/>
        <end position="143"/>
    </location>
</feature>
<dbReference type="PROSITE" id="PS50144">
    <property type="entry name" value="MATH"/>
    <property type="match status" value="1"/>
</dbReference>
<dbReference type="Pfam" id="PF22486">
    <property type="entry name" value="MATH_2"/>
    <property type="match status" value="1"/>
</dbReference>
<dbReference type="OrthoDB" id="1423144at2759"/>
<proteinExistence type="predicted"/>
<keyword evidence="4" id="KW-1185">Reference proteome</keyword>
<dbReference type="PANTHER" id="PTHR46236">
    <property type="entry name" value="TRAF-LIKE SUPERFAMILY PROTEIN"/>
    <property type="match status" value="1"/>
</dbReference>
<gene>
    <name evidence="3" type="ORF">TSUD_341190</name>
</gene>
<dbReference type="AlphaFoldDB" id="A0A2Z6LKA0"/>
<dbReference type="PANTHER" id="PTHR46236:SF36">
    <property type="entry name" value="MATH (MEPRIN AND TRAF-C-LIKE) DOMAIN PROTEIN"/>
    <property type="match status" value="1"/>
</dbReference>
<protein>
    <recommendedName>
        <fullName evidence="2">MATH domain-containing protein</fullName>
    </recommendedName>
</protein>
<accession>A0A2Z6LKA0</accession>
<name>A0A2Z6LKA0_TRISU</name>
<dbReference type="Proteomes" id="UP000242715">
    <property type="component" value="Unassembled WGS sequence"/>
</dbReference>
<dbReference type="EMBL" id="DF973172">
    <property type="protein sequence ID" value="GAU17575.1"/>
    <property type="molecule type" value="Genomic_DNA"/>
</dbReference>
<evidence type="ECO:0000256" key="1">
    <source>
        <dbReference type="ARBA" id="ARBA00023054"/>
    </source>
</evidence>
<evidence type="ECO:0000313" key="4">
    <source>
        <dbReference type="Proteomes" id="UP000242715"/>
    </source>
</evidence>
<dbReference type="SUPFAM" id="SSF49599">
    <property type="entry name" value="TRAF domain-like"/>
    <property type="match status" value="1"/>
</dbReference>
<reference evidence="4" key="1">
    <citation type="journal article" date="2017" name="Front. Plant Sci.">
        <title>Climate Clever Clovers: New Paradigm to Reduce the Environmental Footprint of Ruminants by Breeding Low Methanogenic Forages Utilizing Haplotype Variation.</title>
        <authorList>
            <person name="Kaur P."/>
            <person name="Appels R."/>
            <person name="Bayer P.E."/>
            <person name="Keeble-Gagnere G."/>
            <person name="Wang J."/>
            <person name="Hirakawa H."/>
            <person name="Shirasawa K."/>
            <person name="Vercoe P."/>
            <person name="Stefanova K."/>
            <person name="Durmic Z."/>
            <person name="Nichols P."/>
            <person name="Revell C."/>
            <person name="Isobe S.N."/>
            <person name="Edwards D."/>
            <person name="Erskine W."/>
        </authorList>
    </citation>
    <scope>NUCLEOTIDE SEQUENCE [LARGE SCALE GENOMIC DNA]</scope>
    <source>
        <strain evidence="4">cv. Daliak</strain>
    </source>
</reference>
<dbReference type="Gene3D" id="2.60.210.10">
    <property type="entry name" value="Apoptosis, Tumor Necrosis Factor Receptor Associated Protein 2, Chain A"/>
    <property type="match status" value="1"/>
</dbReference>